<organism evidence="6 7">
    <name type="scientific">Leptidea sinapis</name>
    <dbReference type="NCBI Taxonomy" id="189913"/>
    <lineage>
        <taxon>Eukaryota</taxon>
        <taxon>Metazoa</taxon>
        <taxon>Ecdysozoa</taxon>
        <taxon>Arthropoda</taxon>
        <taxon>Hexapoda</taxon>
        <taxon>Insecta</taxon>
        <taxon>Pterygota</taxon>
        <taxon>Neoptera</taxon>
        <taxon>Endopterygota</taxon>
        <taxon>Lepidoptera</taxon>
        <taxon>Glossata</taxon>
        <taxon>Ditrysia</taxon>
        <taxon>Papilionoidea</taxon>
        <taxon>Pieridae</taxon>
        <taxon>Dismorphiinae</taxon>
        <taxon>Leptidea</taxon>
    </lineage>
</organism>
<dbReference type="Gene3D" id="2.10.310.10">
    <property type="entry name" value="Serpins superfamily"/>
    <property type="match status" value="1"/>
</dbReference>
<dbReference type="AlphaFoldDB" id="A0A5E4QBV5"/>
<keyword evidence="4" id="KW-0732">Signal</keyword>
<dbReference type="InterPro" id="IPR036186">
    <property type="entry name" value="Serpin_sf"/>
</dbReference>
<evidence type="ECO:0000256" key="4">
    <source>
        <dbReference type="SAM" id="SignalP"/>
    </source>
</evidence>
<dbReference type="Gene3D" id="3.30.497.10">
    <property type="entry name" value="Antithrombin, subunit I, domain 2"/>
    <property type="match status" value="1"/>
</dbReference>
<sequence>MRLLFVCFLAHWVKCNENYTLSPELLQSVFGNLTDIKPLSDEPIATTLKPLSEPGLVLYKPDNYRPSFAEYDKFDWTLTKRVAVTAHENFLISPLGLKLSLAILVEAASGATRSEISNVLGLDLKHDVVRKKFETILESLQAKSDKYILDLGSRIYVGASVRPPQKFAVISKQYYNTDIISLDLSNSADAATSINSWVSNVTQGRIPNLVNQDDINGVVAMVLNTLYFKGTWRHQFSVNDTKLDSFYVTPDNKKPTLFMHVRRKFFYAESVKFSAKILRMSYIGCKFAMYVIVPNSLTGLPQIFNNIIDLRSELGNLTERLVDVILPKFHFEYTSVLDEVLRELGIRQAFEDTASFPGISRGQTLKNRLKISKVLQRSGIEVNELGSIAYSATDISLDNKFGEDDDMMAQVIANKPFMFFIQDEETRQLLFTGRVVDPTLGQGELSVK</sequence>
<dbReference type="PANTHER" id="PTHR11461">
    <property type="entry name" value="SERINE PROTEASE INHIBITOR, SERPIN"/>
    <property type="match status" value="1"/>
</dbReference>
<dbReference type="Gene3D" id="2.30.39.10">
    <property type="entry name" value="Alpha-1-antitrypsin, domain 1"/>
    <property type="match status" value="1"/>
</dbReference>
<dbReference type="SUPFAM" id="SSF56574">
    <property type="entry name" value="Serpins"/>
    <property type="match status" value="1"/>
</dbReference>
<dbReference type="InterPro" id="IPR023795">
    <property type="entry name" value="Serpin_CS"/>
</dbReference>
<reference evidence="6 7" key="1">
    <citation type="submission" date="2017-07" db="EMBL/GenBank/DDBJ databases">
        <authorList>
            <person name="Talla V."/>
            <person name="Backstrom N."/>
        </authorList>
    </citation>
    <scope>NUCLEOTIDE SEQUENCE [LARGE SCALE GENOMIC DNA]</scope>
</reference>
<dbReference type="InterPro" id="IPR000215">
    <property type="entry name" value="Serpin_fam"/>
</dbReference>
<dbReference type="PANTHER" id="PTHR11461:SF357">
    <property type="entry name" value="SERINE PROTEASE INHIBITOR 27A"/>
    <property type="match status" value="1"/>
</dbReference>
<keyword evidence="2" id="KW-0722">Serine protease inhibitor</keyword>
<protein>
    <recommendedName>
        <fullName evidence="5">Serpin domain-containing protein</fullName>
    </recommendedName>
</protein>
<evidence type="ECO:0000313" key="7">
    <source>
        <dbReference type="Proteomes" id="UP000324832"/>
    </source>
</evidence>
<dbReference type="InterPro" id="IPR023796">
    <property type="entry name" value="Serpin_dom"/>
</dbReference>
<dbReference type="SMART" id="SM00093">
    <property type="entry name" value="SERPIN"/>
    <property type="match status" value="1"/>
</dbReference>
<gene>
    <name evidence="6" type="ORF">LSINAPIS_LOCUS6912</name>
</gene>
<evidence type="ECO:0000259" key="5">
    <source>
        <dbReference type="SMART" id="SM00093"/>
    </source>
</evidence>
<dbReference type="PROSITE" id="PS00284">
    <property type="entry name" value="SERPIN"/>
    <property type="match status" value="1"/>
</dbReference>
<dbReference type="EMBL" id="FZQP02002225">
    <property type="protein sequence ID" value="VVC95122.1"/>
    <property type="molecule type" value="Genomic_DNA"/>
</dbReference>
<feature type="domain" description="Serpin" evidence="5">
    <location>
        <begin position="76"/>
        <end position="438"/>
    </location>
</feature>
<dbReference type="CDD" id="cd19578">
    <property type="entry name" value="serpinK_insect_SRPN2-like"/>
    <property type="match status" value="1"/>
</dbReference>
<dbReference type="Proteomes" id="UP000324832">
    <property type="component" value="Unassembled WGS sequence"/>
</dbReference>
<keyword evidence="7" id="KW-1185">Reference proteome</keyword>
<evidence type="ECO:0000313" key="6">
    <source>
        <dbReference type="EMBL" id="VVC95122.1"/>
    </source>
</evidence>
<evidence type="ECO:0000256" key="1">
    <source>
        <dbReference type="ARBA" id="ARBA00022690"/>
    </source>
</evidence>
<dbReference type="GO" id="GO:0004867">
    <property type="term" value="F:serine-type endopeptidase inhibitor activity"/>
    <property type="evidence" value="ECO:0007669"/>
    <property type="project" value="UniProtKB-KW"/>
</dbReference>
<feature type="signal peptide" evidence="4">
    <location>
        <begin position="1"/>
        <end position="15"/>
    </location>
</feature>
<dbReference type="InterPro" id="IPR042178">
    <property type="entry name" value="Serpin_sf_1"/>
</dbReference>
<dbReference type="Pfam" id="PF00079">
    <property type="entry name" value="Serpin"/>
    <property type="match status" value="1"/>
</dbReference>
<proteinExistence type="inferred from homology"/>
<name>A0A5E4QBV5_9NEOP</name>
<dbReference type="GO" id="GO:0005615">
    <property type="term" value="C:extracellular space"/>
    <property type="evidence" value="ECO:0007669"/>
    <property type="project" value="InterPro"/>
</dbReference>
<keyword evidence="1" id="KW-0646">Protease inhibitor</keyword>
<comment type="similarity">
    <text evidence="3">Belongs to the serpin family.</text>
</comment>
<accession>A0A5E4QBV5</accession>
<dbReference type="InterPro" id="IPR042185">
    <property type="entry name" value="Serpin_sf_2"/>
</dbReference>
<evidence type="ECO:0000256" key="3">
    <source>
        <dbReference type="RuleBase" id="RU000411"/>
    </source>
</evidence>
<feature type="chain" id="PRO_5022915601" description="Serpin domain-containing protein" evidence="4">
    <location>
        <begin position="16"/>
        <end position="448"/>
    </location>
</feature>
<evidence type="ECO:0000256" key="2">
    <source>
        <dbReference type="ARBA" id="ARBA00022900"/>
    </source>
</evidence>